<dbReference type="Gene3D" id="1.10.8.420">
    <property type="entry name" value="RecR Domain 1"/>
    <property type="match status" value="1"/>
</dbReference>
<evidence type="ECO:0000256" key="7">
    <source>
        <dbReference type="HAMAP-Rule" id="MF_00017"/>
    </source>
</evidence>
<evidence type="ECO:0000256" key="2">
    <source>
        <dbReference type="ARBA" id="ARBA00022763"/>
    </source>
</evidence>
<protein>
    <recommendedName>
        <fullName evidence="7">Recombination protein RecR</fullName>
    </recommendedName>
</protein>
<dbReference type="InterPro" id="IPR023627">
    <property type="entry name" value="Rcmb_RecR"/>
</dbReference>
<dbReference type="InterPro" id="IPR034137">
    <property type="entry name" value="TOPRIM_RecR"/>
</dbReference>
<dbReference type="GO" id="GO:0006310">
    <property type="term" value="P:DNA recombination"/>
    <property type="evidence" value="ECO:0007669"/>
    <property type="project" value="UniProtKB-UniRule"/>
</dbReference>
<keyword evidence="4 7" id="KW-0862">Zinc</keyword>
<comment type="similarity">
    <text evidence="7">Belongs to the RecR family.</text>
</comment>
<evidence type="ECO:0000313" key="10">
    <source>
        <dbReference type="Proteomes" id="UP000294545"/>
    </source>
</evidence>
<dbReference type="HAMAP" id="MF_00017">
    <property type="entry name" value="RecR"/>
    <property type="match status" value="1"/>
</dbReference>
<evidence type="ECO:0000313" key="9">
    <source>
        <dbReference type="EMBL" id="TCL00063.1"/>
    </source>
</evidence>
<dbReference type="PANTHER" id="PTHR30446:SF0">
    <property type="entry name" value="RECOMBINATION PROTEIN RECR"/>
    <property type="match status" value="1"/>
</dbReference>
<keyword evidence="1 7" id="KW-0479">Metal-binding</keyword>
<dbReference type="Proteomes" id="UP000294545">
    <property type="component" value="Unassembled WGS sequence"/>
</dbReference>
<dbReference type="Pfam" id="PF21175">
    <property type="entry name" value="RecR_C"/>
    <property type="match status" value="1"/>
</dbReference>
<feature type="domain" description="Toprim" evidence="8">
    <location>
        <begin position="85"/>
        <end position="180"/>
    </location>
</feature>
<sequence>MEVKMDYFGGTITRLIEELSKLPGIGVKTAQRLAFHIINMPMEQAEDLSKAIIEGRRKVNYCSVCHTLTDEKVCSICGNANRDKSIIMVVEDSRDMAAYEKTKQYKGLYHILHGAISPMLGIGPSEIKIKELLHRLNNEDIKEIILATNSSVEGEATAMYISKLIKPLGVRITRIANGVPVGGDLEYIDEVTLSRALDGRIEL</sequence>
<evidence type="ECO:0000259" key="8">
    <source>
        <dbReference type="PROSITE" id="PS50880"/>
    </source>
</evidence>
<comment type="caution">
    <text evidence="9">The sequence shown here is derived from an EMBL/GenBank/DDBJ whole genome shotgun (WGS) entry which is preliminary data.</text>
</comment>
<name>A0A4V2Q226_9FIRM</name>
<dbReference type="Gene3D" id="3.30.60.80">
    <property type="match status" value="1"/>
</dbReference>
<dbReference type="PROSITE" id="PS50880">
    <property type="entry name" value="TOPRIM"/>
    <property type="match status" value="1"/>
</dbReference>
<dbReference type="PANTHER" id="PTHR30446">
    <property type="entry name" value="RECOMBINATION PROTEIN RECR"/>
    <property type="match status" value="1"/>
</dbReference>
<dbReference type="PROSITE" id="PS01300">
    <property type="entry name" value="RECR"/>
    <property type="match status" value="1"/>
</dbReference>
<dbReference type="GO" id="GO:0003677">
    <property type="term" value="F:DNA binding"/>
    <property type="evidence" value="ECO:0007669"/>
    <property type="project" value="UniProtKB-UniRule"/>
</dbReference>
<dbReference type="SMART" id="SM00493">
    <property type="entry name" value="TOPRIM"/>
    <property type="match status" value="1"/>
</dbReference>
<dbReference type="Pfam" id="PF21176">
    <property type="entry name" value="RecR_HhH"/>
    <property type="match status" value="1"/>
</dbReference>
<evidence type="ECO:0000256" key="6">
    <source>
        <dbReference type="ARBA" id="ARBA00023204"/>
    </source>
</evidence>
<feature type="zinc finger region" description="C4-type" evidence="7">
    <location>
        <begin position="62"/>
        <end position="77"/>
    </location>
</feature>
<evidence type="ECO:0000256" key="4">
    <source>
        <dbReference type="ARBA" id="ARBA00022833"/>
    </source>
</evidence>
<keyword evidence="10" id="KW-1185">Reference proteome</keyword>
<dbReference type="GO" id="GO:0008270">
    <property type="term" value="F:zinc ion binding"/>
    <property type="evidence" value="ECO:0007669"/>
    <property type="project" value="UniProtKB-KW"/>
</dbReference>
<keyword evidence="2 7" id="KW-0227">DNA damage</keyword>
<keyword evidence="5 7" id="KW-0233">DNA recombination</keyword>
<dbReference type="GO" id="GO:0006281">
    <property type="term" value="P:DNA repair"/>
    <property type="evidence" value="ECO:0007669"/>
    <property type="project" value="UniProtKB-UniRule"/>
</dbReference>
<organism evidence="9 10">
    <name type="scientific">Natranaerovirga hydrolytica</name>
    <dbReference type="NCBI Taxonomy" id="680378"/>
    <lineage>
        <taxon>Bacteria</taxon>
        <taxon>Bacillati</taxon>
        <taxon>Bacillota</taxon>
        <taxon>Clostridia</taxon>
        <taxon>Lachnospirales</taxon>
        <taxon>Natranaerovirgaceae</taxon>
        <taxon>Natranaerovirga</taxon>
    </lineage>
</organism>
<keyword evidence="6 7" id="KW-0234">DNA repair</keyword>
<dbReference type="CDD" id="cd01025">
    <property type="entry name" value="TOPRIM_recR"/>
    <property type="match status" value="1"/>
</dbReference>
<dbReference type="NCBIfam" id="TIGR00615">
    <property type="entry name" value="recR"/>
    <property type="match status" value="1"/>
</dbReference>
<dbReference type="InterPro" id="IPR015967">
    <property type="entry name" value="Rcmb_RecR_Znf"/>
</dbReference>
<dbReference type="AlphaFoldDB" id="A0A4V2Q226"/>
<evidence type="ECO:0000256" key="1">
    <source>
        <dbReference type="ARBA" id="ARBA00022723"/>
    </source>
</evidence>
<dbReference type="Pfam" id="PF13662">
    <property type="entry name" value="Toprim_4"/>
    <property type="match status" value="1"/>
</dbReference>
<dbReference type="SUPFAM" id="SSF111304">
    <property type="entry name" value="Recombination protein RecR"/>
    <property type="match status" value="1"/>
</dbReference>
<reference evidence="9 10" key="1">
    <citation type="submission" date="2019-03" db="EMBL/GenBank/DDBJ databases">
        <title>Genomic Encyclopedia of Type Strains, Phase IV (KMG-IV): sequencing the most valuable type-strain genomes for metagenomic binning, comparative biology and taxonomic classification.</title>
        <authorList>
            <person name="Goeker M."/>
        </authorList>
    </citation>
    <scope>NUCLEOTIDE SEQUENCE [LARGE SCALE GENOMIC DNA]</scope>
    <source>
        <strain evidence="9 10">DSM 24176</strain>
    </source>
</reference>
<dbReference type="Pfam" id="PF02132">
    <property type="entry name" value="RecR_ZnF"/>
    <property type="match status" value="1"/>
</dbReference>
<comment type="function">
    <text evidence="7">May play a role in DNA repair. It seems to be involved in an RecBC-independent recombinational process of DNA repair. It may act with RecF and RecO.</text>
</comment>
<accession>A0A4V2Q226</accession>
<dbReference type="InterPro" id="IPR003583">
    <property type="entry name" value="Hlx-hairpin-Hlx_DNA-bd_motif"/>
</dbReference>
<dbReference type="InterPro" id="IPR000093">
    <property type="entry name" value="DNA_Rcmb_RecR"/>
</dbReference>
<gene>
    <name evidence="7" type="primary">recR</name>
    <name evidence="9" type="ORF">EDC19_0044</name>
</gene>
<dbReference type="EMBL" id="SMGQ01000001">
    <property type="protein sequence ID" value="TCL00063.1"/>
    <property type="molecule type" value="Genomic_DNA"/>
</dbReference>
<evidence type="ECO:0000256" key="3">
    <source>
        <dbReference type="ARBA" id="ARBA00022771"/>
    </source>
</evidence>
<evidence type="ECO:0000256" key="5">
    <source>
        <dbReference type="ARBA" id="ARBA00023172"/>
    </source>
</evidence>
<dbReference type="Gene3D" id="6.10.250.240">
    <property type="match status" value="1"/>
</dbReference>
<proteinExistence type="inferred from homology"/>
<dbReference type="SMART" id="SM00278">
    <property type="entry name" value="HhH1"/>
    <property type="match status" value="1"/>
</dbReference>
<keyword evidence="3 7" id="KW-0863">Zinc-finger</keyword>
<dbReference type="Gene3D" id="3.40.1360.10">
    <property type="match status" value="1"/>
</dbReference>
<dbReference type="InterPro" id="IPR006171">
    <property type="entry name" value="TOPRIM_dom"/>
</dbReference>